<dbReference type="EMBL" id="JBJKFK010002395">
    <property type="protein sequence ID" value="KAL3311176.1"/>
    <property type="molecule type" value="Genomic_DNA"/>
</dbReference>
<dbReference type="Pfam" id="PF02823">
    <property type="entry name" value="ATP-synt_DE_N"/>
    <property type="match status" value="1"/>
</dbReference>
<evidence type="ECO:0000256" key="8">
    <source>
        <dbReference type="ARBA" id="ARBA00023128"/>
    </source>
</evidence>
<feature type="coiled-coil region" evidence="13">
    <location>
        <begin position="124"/>
        <end position="156"/>
    </location>
</feature>
<dbReference type="InterPro" id="IPR036794">
    <property type="entry name" value="ATP_F1_dsu/esu_C_sf"/>
</dbReference>
<dbReference type="InterPro" id="IPR048937">
    <property type="entry name" value="ATPD_C_metazoa"/>
</dbReference>
<keyword evidence="4" id="KW-0375">Hydrogen ion transport</keyword>
<dbReference type="FunFam" id="2.60.15.10:FF:000004">
    <property type="entry name" value="ATP synthase subunit delta, mitochondrial"/>
    <property type="match status" value="1"/>
</dbReference>
<evidence type="ECO:0000313" key="17">
    <source>
        <dbReference type="Proteomes" id="UP001626550"/>
    </source>
</evidence>
<feature type="domain" description="F1F0-ATP synthase delta subunit C-terminal" evidence="15">
    <location>
        <begin position="119"/>
        <end position="156"/>
    </location>
</feature>
<keyword evidence="9" id="KW-0472">Membrane</keyword>
<dbReference type="InterPro" id="IPR001469">
    <property type="entry name" value="ATP_synth_F1_dsu/esu"/>
</dbReference>
<dbReference type="SUPFAM" id="SSF51344">
    <property type="entry name" value="Epsilon subunit of F1F0-ATP synthase N-terminal domain"/>
    <property type="match status" value="1"/>
</dbReference>
<keyword evidence="8" id="KW-0496">Mitochondrion</keyword>
<evidence type="ECO:0000256" key="3">
    <source>
        <dbReference type="ARBA" id="ARBA00022448"/>
    </source>
</evidence>
<keyword evidence="3" id="KW-0813">Transport</keyword>
<dbReference type="CDD" id="cd12152">
    <property type="entry name" value="F1-ATPase_delta"/>
    <property type="match status" value="1"/>
</dbReference>
<dbReference type="Gene3D" id="2.60.15.10">
    <property type="entry name" value="F0F1 ATP synthase delta/epsilon subunit, N-terminal"/>
    <property type="match status" value="1"/>
</dbReference>
<evidence type="ECO:0000256" key="12">
    <source>
        <dbReference type="ARBA" id="ARBA00031669"/>
    </source>
</evidence>
<reference evidence="16 17" key="1">
    <citation type="submission" date="2024-11" db="EMBL/GenBank/DDBJ databases">
        <title>Adaptive evolution of stress response genes in parasites aligns with host niche diversity.</title>
        <authorList>
            <person name="Hahn C."/>
            <person name="Resl P."/>
        </authorList>
    </citation>
    <scope>NUCLEOTIDE SEQUENCE [LARGE SCALE GENOMIC DNA]</scope>
    <source>
        <strain evidence="16">EGGRZ-B1_66</strain>
        <tissue evidence="16">Body</tissue>
    </source>
</reference>
<accession>A0ABD2PUP0</accession>
<sequence>MFRFSGLRWIPARLRTLATEVHNKPNELNLTLASPGQVFYEKKVVKQVDIPGMSGMLGVVAEHVPTIGVLKPGLVNVTEEDGVIKKIFVSSGSFTVNADSTIQILAEEAVTIDMLDAQAIREGLSHAQSELNSASSEQAKAEKQILLETYESLQKAVDEK</sequence>
<dbReference type="Proteomes" id="UP001626550">
    <property type="component" value="Unassembled WGS sequence"/>
</dbReference>
<evidence type="ECO:0000256" key="10">
    <source>
        <dbReference type="ARBA" id="ARBA00023196"/>
    </source>
</evidence>
<keyword evidence="10" id="KW-0139">CF(1)</keyword>
<keyword evidence="17" id="KW-1185">Reference proteome</keyword>
<keyword evidence="11" id="KW-0066">ATP synthesis</keyword>
<organism evidence="16 17">
    <name type="scientific">Cichlidogyrus casuarinus</name>
    <dbReference type="NCBI Taxonomy" id="1844966"/>
    <lineage>
        <taxon>Eukaryota</taxon>
        <taxon>Metazoa</taxon>
        <taxon>Spiralia</taxon>
        <taxon>Lophotrochozoa</taxon>
        <taxon>Platyhelminthes</taxon>
        <taxon>Monogenea</taxon>
        <taxon>Monopisthocotylea</taxon>
        <taxon>Dactylogyridea</taxon>
        <taxon>Ancyrocephalidae</taxon>
        <taxon>Cichlidogyrus</taxon>
    </lineage>
</organism>
<comment type="similarity">
    <text evidence="2">Belongs to the ATPase epsilon chain family.</text>
</comment>
<evidence type="ECO:0000259" key="15">
    <source>
        <dbReference type="Pfam" id="PF21335"/>
    </source>
</evidence>
<evidence type="ECO:0000313" key="16">
    <source>
        <dbReference type="EMBL" id="KAL3311176.1"/>
    </source>
</evidence>
<gene>
    <name evidence="16" type="primary">ATP5D</name>
    <name evidence="16" type="ORF">Ciccas_010248</name>
</gene>
<evidence type="ECO:0000256" key="2">
    <source>
        <dbReference type="ARBA" id="ARBA00005712"/>
    </source>
</evidence>
<evidence type="ECO:0000256" key="9">
    <source>
        <dbReference type="ARBA" id="ARBA00023136"/>
    </source>
</evidence>
<dbReference type="InterPro" id="IPR036771">
    <property type="entry name" value="ATPsynth_dsu/esu_N"/>
</dbReference>
<evidence type="ECO:0000256" key="1">
    <source>
        <dbReference type="ARBA" id="ARBA00004273"/>
    </source>
</evidence>
<keyword evidence="6" id="KW-0809">Transit peptide</keyword>
<dbReference type="GO" id="GO:1902600">
    <property type="term" value="P:proton transmembrane transport"/>
    <property type="evidence" value="ECO:0007669"/>
    <property type="project" value="UniProtKB-KW"/>
</dbReference>
<evidence type="ECO:0000256" key="7">
    <source>
        <dbReference type="ARBA" id="ARBA00023065"/>
    </source>
</evidence>
<comment type="subcellular location">
    <subcellularLocation>
        <location evidence="1">Mitochondrion inner membrane</location>
    </subcellularLocation>
</comment>
<dbReference type="GO" id="GO:0005743">
    <property type="term" value="C:mitochondrial inner membrane"/>
    <property type="evidence" value="ECO:0007669"/>
    <property type="project" value="UniProtKB-SubCell"/>
</dbReference>
<name>A0ABD2PUP0_9PLAT</name>
<protein>
    <recommendedName>
        <fullName evidence="12">F-ATPase delta subunit</fullName>
    </recommendedName>
</protein>
<dbReference type="GO" id="GO:0006754">
    <property type="term" value="P:ATP biosynthetic process"/>
    <property type="evidence" value="ECO:0007669"/>
    <property type="project" value="UniProtKB-KW"/>
</dbReference>
<proteinExistence type="inferred from homology"/>
<dbReference type="HAMAP" id="MF_00530">
    <property type="entry name" value="ATP_synth_epsil_bac"/>
    <property type="match status" value="1"/>
</dbReference>
<keyword evidence="13" id="KW-0175">Coiled coil</keyword>
<dbReference type="PANTHER" id="PTHR13822:SF7">
    <property type="entry name" value="ATP SYNTHASE SUBUNIT DELTA, MITOCHONDRIAL"/>
    <property type="match status" value="1"/>
</dbReference>
<dbReference type="Pfam" id="PF21335">
    <property type="entry name" value="ATPD_C_metazoa"/>
    <property type="match status" value="1"/>
</dbReference>
<keyword evidence="7" id="KW-0406">Ion transport</keyword>
<dbReference type="InterPro" id="IPR020546">
    <property type="entry name" value="ATP_synth_F1_dsu/esu_N"/>
</dbReference>
<dbReference type="GO" id="GO:0045259">
    <property type="term" value="C:proton-transporting ATP synthase complex"/>
    <property type="evidence" value="ECO:0007669"/>
    <property type="project" value="UniProtKB-KW"/>
</dbReference>
<dbReference type="SUPFAM" id="SSF46604">
    <property type="entry name" value="Epsilon subunit of F1F0-ATP synthase C-terminal domain"/>
    <property type="match status" value="1"/>
</dbReference>
<keyword evidence="5" id="KW-0999">Mitochondrion inner membrane</keyword>
<evidence type="ECO:0000256" key="6">
    <source>
        <dbReference type="ARBA" id="ARBA00022946"/>
    </source>
</evidence>
<dbReference type="AlphaFoldDB" id="A0ABD2PUP0"/>
<dbReference type="PANTHER" id="PTHR13822">
    <property type="entry name" value="ATP SYNTHASE DELTA/EPSILON CHAIN"/>
    <property type="match status" value="1"/>
</dbReference>
<evidence type="ECO:0000256" key="13">
    <source>
        <dbReference type="SAM" id="Coils"/>
    </source>
</evidence>
<evidence type="ECO:0000256" key="4">
    <source>
        <dbReference type="ARBA" id="ARBA00022781"/>
    </source>
</evidence>
<feature type="domain" description="ATP synthase F1 complex delta/epsilon subunit N-terminal" evidence="14">
    <location>
        <begin position="28"/>
        <end position="109"/>
    </location>
</feature>
<evidence type="ECO:0000259" key="14">
    <source>
        <dbReference type="Pfam" id="PF02823"/>
    </source>
</evidence>
<comment type="caution">
    <text evidence="16">The sequence shown here is derived from an EMBL/GenBank/DDBJ whole genome shotgun (WGS) entry which is preliminary data.</text>
</comment>
<dbReference type="Gene3D" id="1.20.5.440">
    <property type="entry name" value="ATP synthase delta/epsilon subunit, C-terminal domain"/>
    <property type="match status" value="1"/>
</dbReference>
<evidence type="ECO:0000256" key="5">
    <source>
        <dbReference type="ARBA" id="ARBA00022792"/>
    </source>
</evidence>
<evidence type="ECO:0000256" key="11">
    <source>
        <dbReference type="ARBA" id="ARBA00023310"/>
    </source>
</evidence>
<dbReference type="NCBIfam" id="TIGR01216">
    <property type="entry name" value="ATP_synt_epsi"/>
    <property type="match status" value="1"/>
</dbReference>